<name>A0ABX9AKU2_9ENTR</name>
<accession>A0ABX9AKU2</accession>
<dbReference type="PROSITE" id="PS51257">
    <property type="entry name" value="PROKAR_LIPOPROTEIN"/>
    <property type="match status" value="1"/>
</dbReference>
<dbReference type="EMBL" id="CP081864">
    <property type="protein sequence ID" value="QZN95797.1"/>
    <property type="molecule type" value="Genomic_DNA"/>
</dbReference>
<reference evidence="1 2" key="1">
    <citation type="submission" date="2021-08" db="EMBL/GenBank/DDBJ databases">
        <title>Culture and genomic analysis of Symbiopectobacterium purcellii sp. nov. gen. nov., isolated from the leafhopper Empoasca decipiens.</title>
        <authorList>
            <person name="Nadal-Jimenez P."/>
            <person name="Siozios S."/>
            <person name="Halliday N."/>
            <person name="Camara M."/>
            <person name="Hurst G.D.D."/>
        </authorList>
    </citation>
    <scope>NUCLEOTIDE SEQUENCE [LARGE SCALE GENOMIC DNA]</scope>
    <source>
        <strain evidence="1 2">SyEd1</strain>
    </source>
</reference>
<sequence>MNIKFTLLFATLLLSGCTTQWVKSSANAEDFTISKGACETLSEEKFPVKNEVAQRTQYTSYYLPCGKKDDCKNEKYISGQRPETQSYVMDVNSGSRQALFNQCMKLRGWTSETKWFP</sequence>
<protein>
    <recommendedName>
        <fullName evidence="3">Lipoprotein</fullName>
    </recommendedName>
</protein>
<dbReference type="Proteomes" id="UP000825886">
    <property type="component" value="Chromosome"/>
</dbReference>
<gene>
    <name evidence="1" type="ORF">K6K13_22140</name>
</gene>
<evidence type="ECO:0000313" key="1">
    <source>
        <dbReference type="EMBL" id="QZN95797.1"/>
    </source>
</evidence>
<organism evidence="1 2">
    <name type="scientific">Symbiopectobacterium purcellii</name>
    <dbReference type="NCBI Taxonomy" id="2871826"/>
    <lineage>
        <taxon>Bacteria</taxon>
        <taxon>Pseudomonadati</taxon>
        <taxon>Pseudomonadota</taxon>
        <taxon>Gammaproteobacteria</taxon>
        <taxon>Enterobacterales</taxon>
        <taxon>Enterobacteriaceae</taxon>
    </lineage>
</organism>
<evidence type="ECO:0008006" key="3">
    <source>
        <dbReference type="Google" id="ProtNLM"/>
    </source>
</evidence>
<keyword evidence="2" id="KW-1185">Reference proteome</keyword>
<dbReference type="RefSeq" id="WP_222158873.1">
    <property type="nucleotide sequence ID" value="NZ_CP081864.1"/>
</dbReference>
<evidence type="ECO:0000313" key="2">
    <source>
        <dbReference type="Proteomes" id="UP000825886"/>
    </source>
</evidence>
<proteinExistence type="predicted"/>